<dbReference type="Proteomes" id="UP000181942">
    <property type="component" value="Unassembled WGS sequence"/>
</dbReference>
<feature type="compositionally biased region" description="Basic and acidic residues" evidence="1">
    <location>
        <begin position="1"/>
        <end position="14"/>
    </location>
</feature>
<dbReference type="AlphaFoldDB" id="A0A1I2VQ40"/>
<evidence type="ECO:0000313" key="2">
    <source>
        <dbReference type="EMBL" id="SFG91445.1"/>
    </source>
</evidence>
<proteinExistence type="predicted"/>
<accession>A0A1I2VQ40</accession>
<feature type="region of interest" description="Disordered" evidence="1">
    <location>
        <begin position="1"/>
        <end position="32"/>
    </location>
</feature>
<sequence length="59" mass="6460">MTATEAERRHAIDMEKEEVETQRAATKRSMDGMGAGLERVRTMLVSMAPVAAWLTPAGI</sequence>
<name>A0A1I2VQ40_9ACTN</name>
<dbReference type="EMBL" id="FONR01000033">
    <property type="protein sequence ID" value="SFG91445.1"/>
    <property type="molecule type" value="Genomic_DNA"/>
</dbReference>
<reference evidence="2 3" key="1">
    <citation type="submission" date="2016-10" db="EMBL/GenBank/DDBJ databases">
        <authorList>
            <person name="de Groot N.N."/>
        </authorList>
    </citation>
    <scope>NUCLEOTIDE SEQUENCE [LARGE SCALE GENOMIC DNA]</scope>
    <source>
        <strain evidence="2 3">OK461</strain>
    </source>
</reference>
<evidence type="ECO:0000313" key="3">
    <source>
        <dbReference type="Proteomes" id="UP000181942"/>
    </source>
</evidence>
<dbReference type="RefSeq" id="WP_143138374.1">
    <property type="nucleotide sequence ID" value="NZ_FONR01000033.1"/>
</dbReference>
<evidence type="ECO:0000256" key="1">
    <source>
        <dbReference type="SAM" id="MobiDB-lite"/>
    </source>
</evidence>
<gene>
    <name evidence="2" type="ORF">SAMN02787118_1334</name>
</gene>
<organism evidence="2 3">
    <name type="scientific">Streptomyces mirabilis</name>
    <dbReference type="NCBI Taxonomy" id="68239"/>
    <lineage>
        <taxon>Bacteria</taxon>
        <taxon>Bacillati</taxon>
        <taxon>Actinomycetota</taxon>
        <taxon>Actinomycetes</taxon>
        <taxon>Kitasatosporales</taxon>
        <taxon>Streptomycetaceae</taxon>
        <taxon>Streptomyces</taxon>
    </lineage>
</organism>
<protein>
    <submittedName>
        <fullName evidence="2">Uncharacterized protein</fullName>
    </submittedName>
</protein>